<dbReference type="EMBL" id="JBDPZD010000002">
    <property type="protein sequence ID" value="MEO3691708.1"/>
    <property type="molecule type" value="Genomic_DNA"/>
</dbReference>
<feature type="region of interest" description="Disordered" evidence="1">
    <location>
        <begin position="46"/>
        <end position="73"/>
    </location>
</feature>
<dbReference type="RefSeq" id="WP_347704522.1">
    <property type="nucleotide sequence ID" value="NZ_JBDPZD010000002.1"/>
</dbReference>
<proteinExistence type="predicted"/>
<evidence type="ECO:0000313" key="2">
    <source>
        <dbReference type="EMBL" id="MEO3691708.1"/>
    </source>
</evidence>
<sequence>MRFTPKLRFFRRESTARAQPDPADLGTCFGMEASLEAYPEEYRSATTTHALESRSARPVPDASPLAWLSRRSA</sequence>
<name>A0ABV0G1V7_9BURK</name>
<organism evidence="2 3">
    <name type="scientific">Roseateles paludis</name>
    <dbReference type="NCBI Taxonomy" id="3145238"/>
    <lineage>
        <taxon>Bacteria</taxon>
        <taxon>Pseudomonadati</taxon>
        <taxon>Pseudomonadota</taxon>
        <taxon>Betaproteobacteria</taxon>
        <taxon>Burkholderiales</taxon>
        <taxon>Sphaerotilaceae</taxon>
        <taxon>Roseateles</taxon>
    </lineage>
</organism>
<evidence type="ECO:0000313" key="3">
    <source>
        <dbReference type="Proteomes" id="UP001495147"/>
    </source>
</evidence>
<protein>
    <submittedName>
        <fullName evidence="2">Uncharacterized protein</fullName>
    </submittedName>
</protein>
<dbReference type="Proteomes" id="UP001495147">
    <property type="component" value="Unassembled WGS sequence"/>
</dbReference>
<reference evidence="2 3" key="1">
    <citation type="submission" date="2024-05" db="EMBL/GenBank/DDBJ databases">
        <title>Roseateles sp. DJS-2-20 16S ribosomal RNA gene Genome sequencing and assembly.</title>
        <authorList>
            <person name="Woo H."/>
        </authorList>
    </citation>
    <scope>NUCLEOTIDE SEQUENCE [LARGE SCALE GENOMIC DNA]</scope>
    <source>
        <strain evidence="2 3">DJS-2-20</strain>
    </source>
</reference>
<gene>
    <name evidence="2" type="ORF">ABDJ85_09525</name>
</gene>
<keyword evidence="3" id="KW-1185">Reference proteome</keyword>
<comment type="caution">
    <text evidence="2">The sequence shown here is derived from an EMBL/GenBank/DDBJ whole genome shotgun (WGS) entry which is preliminary data.</text>
</comment>
<accession>A0ABV0G1V7</accession>
<evidence type="ECO:0000256" key="1">
    <source>
        <dbReference type="SAM" id="MobiDB-lite"/>
    </source>
</evidence>